<gene>
    <name evidence="2" type="ORF">ACFFQA_04210</name>
</gene>
<dbReference type="RefSeq" id="WP_377850270.1">
    <property type="nucleotide sequence ID" value="NZ_JBHLZU010000003.1"/>
</dbReference>
<dbReference type="EMBL" id="JBHLZU010000003">
    <property type="protein sequence ID" value="MFB9903135.1"/>
    <property type="molecule type" value="Genomic_DNA"/>
</dbReference>
<evidence type="ECO:0000256" key="1">
    <source>
        <dbReference type="SAM" id="Phobius"/>
    </source>
</evidence>
<name>A0ABV5ZRU3_9PSEU</name>
<keyword evidence="3" id="KW-1185">Reference proteome</keyword>
<proteinExistence type="predicted"/>
<organism evidence="2 3">
    <name type="scientific">Allokutzneria oryzae</name>
    <dbReference type="NCBI Taxonomy" id="1378989"/>
    <lineage>
        <taxon>Bacteria</taxon>
        <taxon>Bacillati</taxon>
        <taxon>Actinomycetota</taxon>
        <taxon>Actinomycetes</taxon>
        <taxon>Pseudonocardiales</taxon>
        <taxon>Pseudonocardiaceae</taxon>
        <taxon>Allokutzneria</taxon>
    </lineage>
</organism>
<feature type="transmembrane region" description="Helical" evidence="1">
    <location>
        <begin position="116"/>
        <end position="141"/>
    </location>
</feature>
<keyword evidence="1" id="KW-1133">Transmembrane helix</keyword>
<protein>
    <submittedName>
        <fullName evidence="2">Uncharacterized protein</fullName>
    </submittedName>
</protein>
<evidence type="ECO:0000313" key="3">
    <source>
        <dbReference type="Proteomes" id="UP001589693"/>
    </source>
</evidence>
<accession>A0ABV5ZRU3</accession>
<feature type="transmembrane region" description="Helical" evidence="1">
    <location>
        <begin position="39"/>
        <end position="57"/>
    </location>
</feature>
<dbReference type="Proteomes" id="UP001589693">
    <property type="component" value="Unassembled WGS sequence"/>
</dbReference>
<evidence type="ECO:0000313" key="2">
    <source>
        <dbReference type="EMBL" id="MFB9903135.1"/>
    </source>
</evidence>
<comment type="caution">
    <text evidence="2">The sequence shown here is derived from an EMBL/GenBank/DDBJ whole genome shotgun (WGS) entry which is preliminary data.</text>
</comment>
<keyword evidence="1" id="KW-0472">Membrane</keyword>
<reference evidence="2 3" key="1">
    <citation type="submission" date="2024-09" db="EMBL/GenBank/DDBJ databases">
        <authorList>
            <person name="Sun Q."/>
            <person name="Mori K."/>
        </authorList>
    </citation>
    <scope>NUCLEOTIDE SEQUENCE [LARGE SCALE GENOMIC DNA]</scope>
    <source>
        <strain evidence="2 3">TBRC 7907</strain>
    </source>
</reference>
<sequence>MSGKLRRSIGIPPLTVLGLAALGVPRVVAHDLSLVGPLVNGLLVFVPIAIWIAYVLWKRVPNPFVTLLAVGVVYGVLLGVTHQILWTEGFASDPPRLGGNLAGALPPAVEALVLRIFAFGSSLFTGALMGAGTGAAGWLLARLVPAFRPQ</sequence>
<keyword evidence="1" id="KW-0812">Transmembrane</keyword>
<feature type="transmembrane region" description="Helical" evidence="1">
    <location>
        <begin position="64"/>
        <end position="86"/>
    </location>
</feature>